<dbReference type="PROSITE" id="PS51664">
    <property type="entry name" value="YCAO"/>
    <property type="match status" value="1"/>
</dbReference>
<dbReference type="InterPro" id="IPR003776">
    <property type="entry name" value="YcaO-like_dom"/>
</dbReference>
<dbReference type="EMBL" id="BOPG01000103">
    <property type="protein sequence ID" value="GIJ63836.1"/>
    <property type="molecule type" value="Genomic_DNA"/>
</dbReference>
<proteinExistence type="predicted"/>
<dbReference type="AlphaFoldDB" id="A0A8J4E6V1"/>
<name>A0A8J4E6V1_9ACTN</name>
<organism evidence="2 3">
    <name type="scientific">Virgisporangium aurantiacum</name>
    <dbReference type="NCBI Taxonomy" id="175570"/>
    <lineage>
        <taxon>Bacteria</taxon>
        <taxon>Bacillati</taxon>
        <taxon>Actinomycetota</taxon>
        <taxon>Actinomycetes</taxon>
        <taxon>Micromonosporales</taxon>
        <taxon>Micromonosporaceae</taxon>
        <taxon>Virgisporangium</taxon>
    </lineage>
</organism>
<dbReference type="PANTHER" id="PTHR37809:SF1">
    <property type="entry name" value="RIBOSOMAL PROTEIN S12 METHYLTHIOTRANSFERASE ACCESSORY FACTOR YCAO"/>
    <property type="match status" value="1"/>
</dbReference>
<keyword evidence="3" id="KW-1185">Reference proteome</keyword>
<evidence type="ECO:0000313" key="2">
    <source>
        <dbReference type="EMBL" id="GIJ63836.1"/>
    </source>
</evidence>
<reference evidence="2" key="1">
    <citation type="submission" date="2021-01" db="EMBL/GenBank/DDBJ databases">
        <title>Whole genome shotgun sequence of Virgisporangium aurantiacum NBRC 16421.</title>
        <authorList>
            <person name="Komaki H."/>
            <person name="Tamura T."/>
        </authorList>
    </citation>
    <scope>NUCLEOTIDE SEQUENCE</scope>
    <source>
        <strain evidence="2">NBRC 16421</strain>
    </source>
</reference>
<sequence>MTVTVRQRPEHRISDLKARMYSPLCGLVTTAGYTIRGASDARAFVAGAQLCGVHILNGQPPPNEGGYHIGGSGFMPFEPEIRVYAEAAERYCGALGGALGRDTRRFGTRSDLDGDSSPVTEASFLRLYDEEHRGPFHPYSDDATLTWIRAPKVGGGFLWVPAQYIFLGYRIRREVGEPWIQAAFSTGTAVHGTVERAIEASLLEIVQIDATMGHWYGTVDPVELVPDSRVSRLTGVMGRYLRRDASRYRFFRLPSADLPGFVVACLRQTSDRSVPRVAVGLGADLSLERAMYKALLEVLGVASLAEWTYIKARVSGQGLKGTSAMFDVDSNVAHYAALDDGYVESRFASGRSSRTSKVEDDIIPDGSPAEFLTRAFVRTGKRLVHFDLTTDDVASLGFVATRLWSPEVLSLAYPSAPPNLHPRFADYGGFRESRPHPYP</sequence>
<evidence type="ECO:0000259" key="1">
    <source>
        <dbReference type="PROSITE" id="PS51664"/>
    </source>
</evidence>
<dbReference type="Gene3D" id="3.30.1330.230">
    <property type="match status" value="1"/>
</dbReference>
<dbReference type="Proteomes" id="UP000612585">
    <property type="component" value="Unassembled WGS sequence"/>
</dbReference>
<evidence type="ECO:0000313" key="3">
    <source>
        <dbReference type="Proteomes" id="UP000612585"/>
    </source>
</evidence>
<dbReference type="PANTHER" id="PTHR37809">
    <property type="entry name" value="RIBOSOMAL PROTEIN S12 METHYLTHIOTRANSFERASE ACCESSORY FACTOR YCAO"/>
    <property type="match status" value="1"/>
</dbReference>
<dbReference type="Pfam" id="PF02624">
    <property type="entry name" value="YcaO"/>
    <property type="match status" value="1"/>
</dbReference>
<feature type="domain" description="YcaO" evidence="1">
    <location>
        <begin position="71"/>
        <end position="439"/>
    </location>
</feature>
<protein>
    <submittedName>
        <fullName evidence="2">Streptolysin associated protein SagD</fullName>
    </submittedName>
</protein>
<comment type="caution">
    <text evidence="2">The sequence shown here is derived from an EMBL/GenBank/DDBJ whole genome shotgun (WGS) entry which is preliminary data.</text>
</comment>
<accession>A0A8J4E6V1</accession>
<gene>
    <name evidence="2" type="primary">sagD</name>
    <name evidence="2" type="ORF">Vau01_113520</name>
</gene>
<dbReference type="RefSeq" id="WP_204011201.1">
    <property type="nucleotide sequence ID" value="NZ_BOPG01000103.1"/>
</dbReference>